<protein>
    <submittedName>
        <fullName evidence="1">Uncharacterized protein</fullName>
    </submittedName>
</protein>
<evidence type="ECO:0000313" key="1">
    <source>
        <dbReference type="EMBL" id="KAF9064834.1"/>
    </source>
</evidence>
<reference evidence="1" key="1">
    <citation type="submission" date="2020-11" db="EMBL/GenBank/DDBJ databases">
        <authorList>
            <consortium name="DOE Joint Genome Institute"/>
            <person name="Ahrendt S."/>
            <person name="Riley R."/>
            <person name="Andreopoulos W."/>
            <person name="Labutti K."/>
            <person name="Pangilinan J."/>
            <person name="Ruiz-Duenas F.J."/>
            <person name="Barrasa J.M."/>
            <person name="Sanchez-Garcia M."/>
            <person name="Camarero S."/>
            <person name="Miyauchi S."/>
            <person name="Serrano A."/>
            <person name="Linde D."/>
            <person name="Babiker R."/>
            <person name="Drula E."/>
            <person name="Ayuso-Fernandez I."/>
            <person name="Pacheco R."/>
            <person name="Padilla G."/>
            <person name="Ferreira P."/>
            <person name="Barriuso J."/>
            <person name="Kellner H."/>
            <person name="Castanera R."/>
            <person name="Alfaro M."/>
            <person name="Ramirez L."/>
            <person name="Pisabarro A.G."/>
            <person name="Kuo A."/>
            <person name="Tritt A."/>
            <person name="Lipzen A."/>
            <person name="He G."/>
            <person name="Yan M."/>
            <person name="Ng V."/>
            <person name="Cullen D."/>
            <person name="Martin F."/>
            <person name="Rosso M.-N."/>
            <person name="Henrissat B."/>
            <person name="Hibbett D."/>
            <person name="Martinez A.T."/>
            <person name="Grigoriev I.V."/>
        </authorList>
    </citation>
    <scope>NUCLEOTIDE SEQUENCE</scope>
    <source>
        <strain evidence="1">AH 40177</strain>
    </source>
</reference>
<proteinExistence type="predicted"/>
<dbReference type="Proteomes" id="UP000772434">
    <property type="component" value="Unassembled WGS sequence"/>
</dbReference>
<comment type="caution">
    <text evidence="1">The sequence shown here is derived from an EMBL/GenBank/DDBJ whole genome shotgun (WGS) entry which is preliminary data.</text>
</comment>
<dbReference type="EMBL" id="JADNRY010000114">
    <property type="protein sequence ID" value="KAF9064834.1"/>
    <property type="molecule type" value="Genomic_DNA"/>
</dbReference>
<name>A0A9P5U3S5_9AGAR</name>
<dbReference type="OrthoDB" id="3261690at2759"/>
<gene>
    <name evidence="1" type="ORF">BDP27DRAFT_1425422</name>
</gene>
<accession>A0A9P5U3S5</accession>
<organism evidence="1 2">
    <name type="scientific">Rhodocollybia butyracea</name>
    <dbReference type="NCBI Taxonomy" id="206335"/>
    <lineage>
        <taxon>Eukaryota</taxon>
        <taxon>Fungi</taxon>
        <taxon>Dikarya</taxon>
        <taxon>Basidiomycota</taxon>
        <taxon>Agaricomycotina</taxon>
        <taxon>Agaricomycetes</taxon>
        <taxon>Agaricomycetidae</taxon>
        <taxon>Agaricales</taxon>
        <taxon>Marasmiineae</taxon>
        <taxon>Omphalotaceae</taxon>
        <taxon>Rhodocollybia</taxon>
    </lineage>
</organism>
<sequence>MGDSGDDSDEYMAPPPPRPREVLFTDMLATFDDTRDRMLEGLPIDATFSQFSKEKVQQYIDLVLSGVGVDGTQYAITAPPEEPEAYHEARCSPQINSVFIFGNDHFPWDSTFDIYPLYSLEKCHTESLYVRVDFMPLEDPGSHSNILWGVCDQQHPIYLMLPDMPKDKDLKIVFPFIFQATLAAAKEKIPTTASQWNLTHEVESDSTWRVPGTVHGVAFANKVMDNIREHSWGRCCYWFIHMDGTQNLPYNEINQTDEVVDDLLIDVDRATSIVFLDVALEVHLAQGYASLPGRLNNLHLGLATNVWGISIDEWKMNWRNYELDVWAGNAYIAGFRYDFSHDPVTNNMIYYAQVHTSDILRADSPTSLPLLASQILRMPDPDHVPVQMNKSYQLFSENQIISTVVCLEARVPAERAGSVYTQQLKPNDLSDYIFAVPLECLWAWRLHRMTACCMLLRYSASVLKSSRSDIQHLTLVVAAVQCFNSICSHRGISIWDKPLAKAVFPTATLAESSSNYNLMLWAPQKNRESVPILSRGALWLPPIVFPKPREGDVLRFEYNGYRLSEEHIGKLLGTDWARIQQSFLPYFMVDRYASGDLCRRRCAPSSEVVKRRIELPDHVKDFSLRRPRLLYHDTAPDLPRESHVGSYQGGVNWRNASEFCLGILSQIMERVGTSGAGIPYCNLTKMECKVVSLDTFRDMNLKTYFTSYQYTTTKSDWVSLRTILFPGHQDSPPLIFSPNVQGWKRLPLYMEYLALRETNPHEFVHLQRTCMAIFDTLKWFVKVHRDKLINYERQPKMTAIFSGTADKGVHIAFNPIFGKPHITTHRNRSPVLDQNAIRVLDSEEAAIQDALAEHQIALPPFVRAVYGSGSRNRNASEPEELLDSSAVLYARVLAHKKKGYLDPAIYDPALSEDEVEGILIGF</sequence>
<keyword evidence="2" id="KW-1185">Reference proteome</keyword>
<evidence type="ECO:0000313" key="2">
    <source>
        <dbReference type="Proteomes" id="UP000772434"/>
    </source>
</evidence>
<dbReference type="AlphaFoldDB" id="A0A9P5U3S5"/>